<proteinExistence type="predicted"/>
<protein>
    <submittedName>
        <fullName evidence="2">HNH endonuclease</fullName>
    </submittedName>
</protein>
<evidence type="ECO:0000259" key="1">
    <source>
        <dbReference type="Pfam" id="PF13392"/>
    </source>
</evidence>
<keyword evidence="3" id="KW-1185">Reference proteome</keyword>
<dbReference type="KEGG" id="vg:60335534"/>
<keyword evidence="2" id="KW-0255">Endonuclease</keyword>
<keyword evidence="2" id="KW-0540">Nuclease</keyword>
<dbReference type="Gene3D" id="3.90.75.20">
    <property type="match status" value="1"/>
</dbReference>
<feature type="domain" description="HNH nuclease" evidence="1">
    <location>
        <begin position="155"/>
        <end position="194"/>
    </location>
</feature>
<dbReference type="GeneID" id="60335534"/>
<sequence length="222" mass="25781">MKIPCRNGKSQDQYVQDETGQWFCLHPYKGKTGRTLISRMKVTPRMCVHCGQEFVNRRPTTKLCSDECNWAYQKGRHKKPFKFECIVCGAEFERKVRGQQRKTCSAKCAHALADQHRGYLSGPDHPHWKGGKRLQTKAGYVMVYVGVGLPSRLEHRVVMEEVLGRPLQRHEEVHHKNGIRNDNRPENLELWVKRQPGGTRVKDLIAYARWVLETYGPEEDKL</sequence>
<dbReference type="GO" id="GO:0004519">
    <property type="term" value="F:endonuclease activity"/>
    <property type="evidence" value="ECO:0007669"/>
    <property type="project" value="UniProtKB-KW"/>
</dbReference>
<keyword evidence="2" id="KW-0378">Hydrolase</keyword>
<dbReference type="Pfam" id="PF13392">
    <property type="entry name" value="HNH_3"/>
    <property type="match status" value="1"/>
</dbReference>
<reference evidence="2 3" key="1">
    <citation type="submission" date="2014-03" db="EMBL/GenBank/DDBJ databases">
        <authorList>
            <person name="Kramer Z.J."/>
            <person name="Fasoranti T.O."/>
            <person name="Abrahim M.R."/>
            <person name="Adkins N.L."/>
            <person name="Burke K.A."/>
            <person name="Churilla B.M."/>
            <person name="Cohen K.L."/>
            <person name="Colicchio M.A."/>
            <person name="Genkil J.S."/>
            <person name="Prout A.K."/>
            <person name="Schafer C.E."/>
            <person name="Schwarz A.G."/>
            <person name="Tish M."/>
            <person name="Vispute N."/>
            <person name="Wilkes K.E."/>
            <person name="Williams C.R."/>
            <person name="Xiao X."/>
            <person name="Yoder B.A."/>
            <person name="Yu V.J."/>
            <person name="Lapin J.S."/>
            <person name="Ott C.T."/>
            <person name="Walburn T.D."/>
            <person name="Bradley K.W."/>
            <person name="Clarke D.Q."/>
            <person name="Lewis M.F."/>
            <person name="Barker L.P."/>
            <person name="Bailey C."/>
            <person name="Asai D.J."/>
            <person name="Bowman C.A."/>
            <person name="Russell D.A."/>
            <person name="Pope W.H."/>
            <person name="Jacobs-Sera D."/>
            <person name="Hendrix R.W."/>
            <person name="Hatfull G.F."/>
        </authorList>
    </citation>
    <scope>NUCLEOTIDE SEQUENCE [LARGE SCALE GENOMIC DNA]</scope>
</reference>
<evidence type="ECO:0000313" key="3">
    <source>
        <dbReference type="Proteomes" id="UP000221944"/>
    </source>
</evidence>
<accession>A0A059VKZ8</accession>
<evidence type="ECO:0000313" key="2">
    <source>
        <dbReference type="EMBL" id="AHZ95483.1"/>
    </source>
</evidence>
<dbReference type="InterPro" id="IPR003615">
    <property type="entry name" value="HNH_nuc"/>
</dbReference>
<name>A0A059VKZ8_9CAUD</name>
<organism evidence="2 3">
    <name type="scientific">Mycobacterium phage Zapner</name>
    <dbReference type="NCBI Taxonomy" id="1486474"/>
    <lineage>
        <taxon>Viruses</taxon>
        <taxon>Duplodnaviria</taxon>
        <taxon>Heunggongvirae</taxon>
        <taxon>Uroviricota</taxon>
        <taxon>Caudoviricetes</taxon>
        <taxon>Gracegardnervirinae</taxon>
        <taxon>Avanivirus</taxon>
        <taxon>Avanivirus zapner</taxon>
    </lineage>
</organism>
<dbReference type="EMBL" id="KJ567041">
    <property type="protein sequence ID" value="AHZ95483.1"/>
    <property type="molecule type" value="Genomic_DNA"/>
</dbReference>
<dbReference type="Proteomes" id="UP000221944">
    <property type="component" value="Segment"/>
</dbReference>
<dbReference type="RefSeq" id="YP_009963946.1">
    <property type="nucleotide sequence ID" value="NC_051724.1"/>
</dbReference>
<dbReference type="SUPFAM" id="SSF54060">
    <property type="entry name" value="His-Me finger endonucleases"/>
    <property type="match status" value="1"/>
</dbReference>
<gene>
    <name evidence="2" type="primary">29</name>
    <name evidence="2" type="ORF">PBI_ZAPNER_29</name>
</gene>
<dbReference type="InterPro" id="IPR044925">
    <property type="entry name" value="His-Me_finger_sf"/>
</dbReference>